<dbReference type="Gene3D" id="3.10.180.10">
    <property type="entry name" value="2,3-Dihydroxybiphenyl 1,2-Dioxygenase, domain 1"/>
    <property type="match status" value="1"/>
</dbReference>
<dbReference type="PANTHER" id="PTHR36113">
    <property type="entry name" value="LYASE, PUTATIVE-RELATED-RELATED"/>
    <property type="match status" value="1"/>
</dbReference>
<reference evidence="3 4" key="1">
    <citation type="journal article" date="2015" name="Microbiome">
        <title>Genomic resolution of linkages in carbon, nitrogen, and sulfur cycling among widespread estuary sediment bacteria.</title>
        <authorList>
            <person name="Baker B.J."/>
            <person name="Lazar C.S."/>
            <person name="Teske A.P."/>
            <person name="Dick G.J."/>
        </authorList>
    </citation>
    <scope>NUCLEOTIDE SEQUENCE [LARGE SCALE GENOMIC DNA]</scope>
    <source>
        <strain evidence="3">SM1_77</strain>
    </source>
</reference>
<name>A0A0S8JZ08_UNCW3</name>
<dbReference type="PROSITE" id="PS00934">
    <property type="entry name" value="GLYOXALASE_I_1"/>
    <property type="match status" value="1"/>
</dbReference>
<dbReference type="GO" id="GO:0046872">
    <property type="term" value="F:metal ion binding"/>
    <property type="evidence" value="ECO:0007669"/>
    <property type="project" value="UniProtKB-KW"/>
</dbReference>
<evidence type="ECO:0000256" key="1">
    <source>
        <dbReference type="ARBA" id="ARBA00022723"/>
    </source>
</evidence>
<dbReference type="InterPro" id="IPR051332">
    <property type="entry name" value="Fosfomycin_Res_Enzymes"/>
</dbReference>
<protein>
    <submittedName>
        <fullName evidence="3">Glutathione transferase</fullName>
    </submittedName>
</protein>
<gene>
    <name evidence="3" type="ORF">AMJ74_02285</name>
</gene>
<dbReference type="InterPro" id="IPR018146">
    <property type="entry name" value="Glyoxalase_1_CS"/>
</dbReference>
<evidence type="ECO:0000313" key="4">
    <source>
        <dbReference type="Proteomes" id="UP000050975"/>
    </source>
</evidence>
<keyword evidence="3" id="KW-0808">Transferase</keyword>
<dbReference type="GO" id="GO:0004462">
    <property type="term" value="F:lactoylglutathione lyase activity"/>
    <property type="evidence" value="ECO:0007669"/>
    <property type="project" value="InterPro"/>
</dbReference>
<dbReference type="PROSITE" id="PS51819">
    <property type="entry name" value="VOC"/>
    <property type="match status" value="1"/>
</dbReference>
<dbReference type="SUPFAM" id="SSF54593">
    <property type="entry name" value="Glyoxalase/Bleomycin resistance protein/Dihydroxybiphenyl dioxygenase"/>
    <property type="match status" value="1"/>
</dbReference>
<dbReference type="PANTHER" id="PTHR36113:SF6">
    <property type="entry name" value="FOSFOMYCIN RESISTANCE PROTEIN FOSX"/>
    <property type="match status" value="1"/>
</dbReference>
<dbReference type="InterPro" id="IPR037523">
    <property type="entry name" value="VOC_core"/>
</dbReference>
<dbReference type="Pfam" id="PF00903">
    <property type="entry name" value="Glyoxalase"/>
    <property type="match status" value="1"/>
</dbReference>
<dbReference type="Proteomes" id="UP000050975">
    <property type="component" value="Unassembled WGS sequence"/>
</dbReference>
<dbReference type="InterPro" id="IPR004360">
    <property type="entry name" value="Glyas_Fos-R_dOase_dom"/>
</dbReference>
<evidence type="ECO:0000313" key="3">
    <source>
        <dbReference type="EMBL" id="KPL15062.1"/>
    </source>
</evidence>
<dbReference type="InterPro" id="IPR029068">
    <property type="entry name" value="Glyas_Bleomycin-R_OHBP_Dase"/>
</dbReference>
<sequence>MIRGINHITLSVQNIVQSYDFYTQILGFKPVAKWPHGAYLLAGDLWICLFLDQNIRESKLPEYTHIAFTISEKDFNTMSERIKKSGAEIWQENRSEGDSLYFVDPNGHKLELHITDLDSRIKSAKENPWDGLEFFI</sequence>
<keyword evidence="1" id="KW-0479">Metal-binding</keyword>
<feature type="domain" description="VOC" evidence="2">
    <location>
        <begin position="4"/>
        <end position="115"/>
    </location>
</feature>
<proteinExistence type="predicted"/>
<dbReference type="AlphaFoldDB" id="A0A0S8JZ08"/>
<comment type="caution">
    <text evidence="3">The sequence shown here is derived from an EMBL/GenBank/DDBJ whole genome shotgun (WGS) entry which is preliminary data.</text>
</comment>
<dbReference type="GO" id="GO:0016740">
    <property type="term" value="F:transferase activity"/>
    <property type="evidence" value="ECO:0007669"/>
    <property type="project" value="UniProtKB-KW"/>
</dbReference>
<accession>A0A0S8JZ08</accession>
<organism evidence="3 4">
    <name type="scientific">candidate division WOR_3 bacterium SM1_77</name>
    <dbReference type="NCBI Taxonomy" id="1703778"/>
    <lineage>
        <taxon>Bacteria</taxon>
        <taxon>Bacteria division WOR-3</taxon>
    </lineage>
</organism>
<dbReference type="EMBL" id="LJVE01000025">
    <property type="protein sequence ID" value="KPL15062.1"/>
    <property type="molecule type" value="Genomic_DNA"/>
</dbReference>
<dbReference type="CDD" id="cd07244">
    <property type="entry name" value="FosA"/>
    <property type="match status" value="1"/>
</dbReference>
<evidence type="ECO:0000259" key="2">
    <source>
        <dbReference type="PROSITE" id="PS51819"/>
    </source>
</evidence>